<dbReference type="AlphaFoldDB" id="A0A3Q9JI07"/>
<feature type="region of interest" description="Disordered" evidence="2">
    <location>
        <begin position="63"/>
        <end position="93"/>
    </location>
</feature>
<evidence type="ECO:0000256" key="2">
    <source>
        <dbReference type="SAM" id="MobiDB-lite"/>
    </source>
</evidence>
<gene>
    <name evidence="3" type="ORF">DM558_03980</name>
</gene>
<evidence type="ECO:0000256" key="1">
    <source>
        <dbReference type="SAM" id="Coils"/>
    </source>
</evidence>
<evidence type="ECO:0000313" key="4">
    <source>
        <dbReference type="Proteomes" id="UP000273143"/>
    </source>
</evidence>
<organism evidence="3 4">
    <name type="scientific">Entomomonas moraniae</name>
    <dbReference type="NCBI Taxonomy" id="2213226"/>
    <lineage>
        <taxon>Bacteria</taxon>
        <taxon>Pseudomonadati</taxon>
        <taxon>Pseudomonadota</taxon>
        <taxon>Gammaproteobacteria</taxon>
        <taxon>Pseudomonadales</taxon>
        <taxon>Pseudomonadaceae</taxon>
        <taxon>Entomomonas</taxon>
    </lineage>
</organism>
<dbReference type="Proteomes" id="UP000273143">
    <property type="component" value="Chromosome"/>
</dbReference>
<keyword evidence="4" id="KW-1185">Reference proteome</keyword>
<keyword evidence="1" id="KW-0175">Coiled coil</keyword>
<dbReference type="EMBL" id="CP029822">
    <property type="protein sequence ID" value="AZS49986.1"/>
    <property type="molecule type" value="Genomic_DNA"/>
</dbReference>
<dbReference type="KEGG" id="emo:DM558_03980"/>
<dbReference type="RefSeq" id="WP_127162151.1">
    <property type="nucleotide sequence ID" value="NZ_CP029822.1"/>
</dbReference>
<evidence type="ECO:0000313" key="3">
    <source>
        <dbReference type="EMBL" id="AZS49986.1"/>
    </source>
</evidence>
<protein>
    <submittedName>
        <fullName evidence="3">Uncharacterized protein</fullName>
    </submittedName>
</protein>
<accession>A0A3Q9JI07</accession>
<sequence length="93" mass="9978">MTDGIKIVVDATDAEKARIELEKLSSSVEKLETKTKKSTSTVNDIQKEIMSLSSVSKITSKAVDEVTNSPNNAAKEPKSTATATQKADKLQPV</sequence>
<name>A0A3Q9JI07_9GAMM</name>
<feature type="coiled-coil region" evidence="1">
    <location>
        <begin position="14"/>
        <end position="48"/>
    </location>
</feature>
<proteinExistence type="predicted"/>
<reference evidence="4" key="1">
    <citation type="submission" date="2018-06" db="EMBL/GenBank/DDBJ databases">
        <title>Complete genome of Pseudomonas insecticola strain QZS01.</title>
        <authorList>
            <person name="Wang J."/>
            <person name="Su Q."/>
        </authorList>
    </citation>
    <scope>NUCLEOTIDE SEQUENCE [LARGE SCALE GENOMIC DNA]</scope>
    <source>
        <strain evidence="4">QZS01</strain>
    </source>
</reference>